<accession>A0A5B8REZ0</accession>
<dbReference type="EMBL" id="MN079098">
    <property type="protein sequence ID" value="QEA05267.1"/>
    <property type="molecule type" value="Genomic_DNA"/>
</dbReference>
<protein>
    <submittedName>
        <fullName evidence="1">Uncharacterized protein</fullName>
    </submittedName>
</protein>
<evidence type="ECO:0000313" key="1">
    <source>
        <dbReference type="EMBL" id="QEA05267.1"/>
    </source>
</evidence>
<dbReference type="AlphaFoldDB" id="A0A5B8REZ0"/>
<gene>
    <name evidence="1" type="ORF">KBTEX_01587</name>
</gene>
<reference evidence="1" key="1">
    <citation type="submission" date="2019-06" db="EMBL/GenBank/DDBJ databases">
        <authorList>
            <person name="Murdoch R.W."/>
            <person name="Fathepure B."/>
        </authorList>
    </citation>
    <scope>NUCLEOTIDE SEQUENCE</scope>
</reference>
<name>A0A5B8REZ0_9ZZZZ</name>
<organism evidence="1">
    <name type="scientific">uncultured organism</name>
    <dbReference type="NCBI Taxonomy" id="155900"/>
    <lineage>
        <taxon>unclassified sequences</taxon>
        <taxon>environmental samples</taxon>
    </lineage>
</organism>
<proteinExistence type="predicted"/>
<sequence length="297" mass="33399">MPADPGTYELRYIQREGRKVLARREITVEAVGASLDAPETAKAAEPVQVRWEGPDYQDDYVTVARPDDGARDYEGYTYTRDGNPLRLTMPPEAGTYELRYIQHEGRKVLARREITVEAVEAGLDAPETAKAAEPVLVTWQGPDYQDDYVTVARPDDGARDYEGYTYTRDGNPLRLTMPPEAGTYELRYIQHEGRKVLAQRRITVEPVEASLDAPARAAAGGSIQVRWQGPDYRDDYVTLARPDDGPRDYESYTYTRDGNPLSLSTPAEPGAYELRYIQHEGRRIIATTPLEVIPAEE</sequence>